<dbReference type="Proteomes" id="UP001230504">
    <property type="component" value="Unassembled WGS sequence"/>
</dbReference>
<feature type="compositionally biased region" description="Polar residues" evidence="1">
    <location>
        <begin position="303"/>
        <end position="316"/>
    </location>
</feature>
<feature type="region of interest" description="Disordered" evidence="1">
    <location>
        <begin position="190"/>
        <end position="221"/>
    </location>
</feature>
<feature type="region of interest" description="Disordered" evidence="1">
    <location>
        <begin position="380"/>
        <end position="405"/>
    </location>
</feature>
<evidence type="ECO:0000313" key="3">
    <source>
        <dbReference type="Proteomes" id="UP001230504"/>
    </source>
</evidence>
<protein>
    <submittedName>
        <fullName evidence="2">Uncharacterized protein</fullName>
    </submittedName>
</protein>
<feature type="compositionally biased region" description="Basic and acidic residues" evidence="1">
    <location>
        <begin position="286"/>
        <end position="297"/>
    </location>
</feature>
<feature type="compositionally biased region" description="Low complexity" evidence="1">
    <location>
        <begin position="380"/>
        <end position="398"/>
    </location>
</feature>
<organism evidence="2 3">
    <name type="scientific">Colletotrichum navitas</name>
    <dbReference type="NCBI Taxonomy" id="681940"/>
    <lineage>
        <taxon>Eukaryota</taxon>
        <taxon>Fungi</taxon>
        <taxon>Dikarya</taxon>
        <taxon>Ascomycota</taxon>
        <taxon>Pezizomycotina</taxon>
        <taxon>Sordariomycetes</taxon>
        <taxon>Hypocreomycetidae</taxon>
        <taxon>Glomerellales</taxon>
        <taxon>Glomerellaceae</taxon>
        <taxon>Colletotrichum</taxon>
        <taxon>Colletotrichum graminicola species complex</taxon>
    </lineage>
</organism>
<keyword evidence="3" id="KW-1185">Reference proteome</keyword>
<reference evidence="2" key="1">
    <citation type="submission" date="2021-06" db="EMBL/GenBank/DDBJ databases">
        <title>Comparative genomics, transcriptomics and evolutionary studies reveal genomic signatures of adaptation to plant cell wall in hemibiotrophic fungi.</title>
        <authorList>
            <consortium name="DOE Joint Genome Institute"/>
            <person name="Baroncelli R."/>
            <person name="Diaz J.F."/>
            <person name="Benocci T."/>
            <person name="Peng M."/>
            <person name="Battaglia E."/>
            <person name="Haridas S."/>
            <person name="Andreopoulos W."/>
            <person name="Labutti K."/>
            <person name="Pangilinan J."/>
            <person name="Floch G.L."/>
            <person name="Makela M.R."/>
            <person name="Henrissat B."/>
            <person name="Grigoriev I.V."/>
            <person name="Crouch J.A."/>
            <person name="De Vries R.P."/>
            <person name="Sukno S.A."/>
            <person name="Thon M.R."/>
        </authorList>
    </citation>
    <scope>NUCLEOTIDE SEQUENCE</scope>
    <source>
        <strain evidence="2">CBS 125086</strain>
    </source>
</reference>
<sequence length="442" mass="48283">MCTTNTAQEVCCVPVSFYANNRNRAVGWCLLVRATILFHLWKLRVLPDEVNDRMFDSHVLPYLRPLCHMGPFSDPSSGLFDTVILPQFRNKVRHTAQKWVVDNRVVLPHLLPGSSSSFQRYQWNPEITAIWFGSVDTVQDWLRILGKRNTANVDARFPPPLPTLLPSIPAPLTPTGRRLAESVAIAQGLVTPPQTGSRSSVAATRLDPSSTPSTPIYPLPLRHDKDERASLLWTRRTRDANPHIVSGSGPGSLIHHGSRGSPPMASPSAHLAGAPPFLQQHQARMRPETDRDRKRMAEATQVEPRQSTQCSPSASPASRLGISSAMSHQTCSNSTVVEQLGGGGSSVMSGVTYNSTFVPVDHYGGGGGCVAATHQTAASATTSNNNNNNNNNNNTQAARAEESDAGLTEYSDVQLALEWQLQARRHVLEADSLFKRLMLKDP</sequence>
<feature type="region of interest" description="Disordered" evidence="1">
    <location>
        <begin position="240"/>
        <end position="268"/>
    </location>
</feature>
<feature type="compositionally biased region" description="Polar residues" evidence="1">
    <location>
        <begin position="192"/>
        <end position="214"/>
    </location>
</feature>
<proteinExistence type="predicted"/>
<evidence type="ECO:0000256" key="1">
    <source>
        <dbReference type="SAM" id="MobiDB-lite"/>
    </source>
</evidence>
<evidence type="ECO:0000313" key="2">
    <source>
        <dbReference type="EMBL" id="KAK1566111.1"/>
    </source>
</evidence>
<dbReference type="RefSeq" id="XP_060407331.1">
    <property type="nucleotide sequence ID" value="XM_060550712.1"/>
</dbReference>
<dbReference type="AlphaFoldDB" id="A0AAD8PKR7"/>
<gene>
    <name evidence="2" type="ORF">LY79DRAFT_112421</name>
</gene>
<dbReference type="EMBL" id="JAHLJV010000161">
    <property type="protein sequence ID" value="KAK1566111.1"/>
    <property type="molecule type" value="Genomic_DNA"/>
</dbReference>
<name>A0AAD8PKR7_9PEZI</name>
<comment type="caution">
    <text evidence="2">The sequence shown here is derived from an EMBL/GenBank/DDBJ whole genome shotgun (WGS) entry which is preliminary data.</text>
</comment>
<feature type="region of interest" description="Disordered" evidence="1">
    <location>
        <begin position="286"/>
        <end position="319"/>
    </location>
</feature>
<dbReference type="GeneID" id="85434952"/>
<accession>A0AAD8PKR7</accession>